<proteinExistence type="predicted"/>
<name>A0A139A2H7_GONPJ</name>
<protein>
    <submittedName>
        <fullName evidence="2">Uncharacterized protein</fullName>
    </submittedName>
</protein>
<evidence type="ECO:0000256" key="1">
    <source>
        <dbReference type="SAM" id="MobiDB-lite"/>
    </source>
</evidence>
<reference evidence="2 3" key="1">
    <citation type="journal article" date="2015" name="Genome Biol. Evol.">
        <title>Phylogenomic analyses indicate that early fungi evolved digesting cell walls of algal ancestors of land plants.</title>
        <authorList>
            <person name="Chang Y."/>
            <person name="Wang S."/>
            <person name="Sekimoto S."/>
            <person name="Aerts A.L."/>
            <person name="Choi C."/>
            <person name="Clum A."/>
            <person name="LaButti K.M."/>
            <person name="Lindquist E.A."/>
            <person name="Yee Ngan C."/>
            <person name="Ohm R.A."/>
            <person name="Salamov A.A."/>
            <person name="Grigoriev I.V."/>
            <person name="Spatafora J.W."/>
            <person name="Berbee M.L."/>
        </authorList>
    </citation>
    <scope>NUCLEOTIDE SEQUENCE [LARGE SCALE GENOMIC DNA]</scope>
    <source>
        <strain evidence="2 3">JEL478</strain>
    </source>
</reference>
<dbReference type="Proteomes" id="UP000070544">
    <property type="component" value="Unassembled WGS sequence"/>
</dbReference>
<keyword evidence="3" id="KW-1185">Reference proteome</keyword>
<feature type="region of interest" description="Disordered" evidence="1">
    <location>
        <begin position="26"/>
        <end position="120"/>
    </location>
</feature>
<feature type="compositionally biased region" description="Polar residues" evidence="1">
    <location>
        <begin position="43"/>
        <end position="58"/>
    </location>
</feature>
<organism evidence="2 3">
    <name type="scientific">Gonapodya prolifera (strain JEL478)</name>
    <name type="common">Monoblepharis prolifera</name>
    <dbReference type="NCBI Taxonomy" id="1344416"/>
    <lineage>
        <taxon>Eukaryota</taxon>
        <taxon>Fungi</taxon>
        <taxon>Fungi incertae sedis</taxon>
        <taxon>Chytridiomycota</taxon>
        <taxon>Chytridiomycota incertae sedis</taxon>
        <taxon>Monoblepharidomycetes</taxon>
        <taxon>Monoblepharidales</taxon>
        <taxon>Gonapodyaceae</taxon>
        <taxon>Gonapodya</taxon>
    </lineage>
</organism>
<dbReference type="EMBL" id="KQ965812">
    <property type="protein sequence ID" value="KXS10848.1"/>
    <property type="molecule type" value="Genomic_DNA"/>
</dbReference>
<accession>A0A139A2H7</accession>
<evidence type="ECO:0000313" key="2">
    <source>
        <dbReference type="EMBL" id="KXS10848.1"/>
    </source>
</evidence>
<evidence type="ECO:0000313" key="3">
    <source>
        <dbReference type="Proteomes" id="UP000070544"/>
    </source>
</evidence>
<dbReference type="AlphaFoldDB" id="A0A139A2H7"/>
<gene>
    <name evidence="2" type="ORF">M427DRAFT_47647</name>
</gene>
<sequence>MNSPSAGIHTRSAIWAIAASRLDYSHRQTTRSSPSRLGLGLKHNTTPTAHHSQTDTSTPTPPGNPWSCRKPRRGTGVVHQGFHGNGKGNWSLVGVGSGPKAENEPEDKDEQEQDGHATDEDENDAVAVAGMWMWNAGSAIVGGTLHVPVQVVRAIFGHRGVAVSAAESAESGWDTGRRVSRLQIQCMKTPGSFGASVARGHGGAVVSSPWRCMF</sequence>